<evidence type="ECO:0000259" key="3">
    <source>
        <dbReference type="Pfam" id="PF03413"/>
    </source>
</evidence>
<dbReference type="InterPro" id="IPR025711">
    <property type="entry name" value="PepSY"/>
</dbReference>
<feature type="chain" id="PRO_5005832234" description="PepSY domain-containing protein" evidence="2">
    <location>
        <begin position="33"/>
        <end position="141"/>
    </location>
</feature>
<feature type="compositionally biased region" description="Low complexity" evidence="1">
    <location>
        <begin position="30"/>
        <end position="44"/>
    </location>
</feature>
<evidence type="ECO:0000313" key="4">
    <source>
        <dbReference type="EMBL" id="KOY15046.1"/>
    </source>
</evidence>
<dbReference type="Pfam" id="PF03413">
    <property type="entry name" value="PepSY"/>
    <property type="match status" value="1"/>
</dbReference>
<feature type="region of interest" description="Disordered" evidence="1">
    <location>
        <begin position="30"/>
        <end position="81"/>
    </location>
</feature>
<dbReference type="Gene3D" id="3.10.450.40">
    <property type="match status" value="1"/>
</dbReference>
<dbReference type="AlphaFoldDB" id="A0A0M9BNG5"/>
<feature type="domain" description="PepSY" evidence="3">
    <location>
        <begin position="82"/>
        <end position="137"/>
    </location>
</feature>
<protein>
    <recommendedName>
        <fullName evidence="3">PepSY domain-containing protein</fullName>
    </recommendedName>
</protein>
<sequence>MNKKLMVGALAVALTGGGIIGAALLPSTNAAASDVAAPASTSPVQKAQTQQDNDKEVNDDGAQDKQDNDKEVSDDGAQAASITKQQSIDAALKQTAGTVSDVQLETENGVTAYTVTIKDATGTQHEVTVDATTGKVIPEND</sequence>
<evidence type="ECO:0000256" key="2">
    <source>
        <dbReference type="SAM" id="SignalP"/>
    </source>
</evidence>
<dbReference type="Proteomes" id="UP000037688">
    <property type="component" value="Unassembled WGS sequence"/>
</dbReference>
<accession>A0A0M9BNG5</accession>
<dbReference type="OrthoDB" id="5361545at2"/>
<keyword evidence="2" id="KW-0732">Signal</keyword>
<feature type="compositionally biased region" description="Basic and acidic residues" evidence="1">
    <location>
        <begin position="52"/>
        <end position="73"/>
    </location>
</feature>
<gene>
    <name evidence="4" type="ORF">AMS66_17455</name>
</gene>
<dbReference type="PATRIC" id="fig|1705561.3.peg.3585"/>
<keyword evidence="5" id="KW-1185">Reference proteome</keyword>
<feature type="signal peptide" evidence="2">
    <location>
        <begin position="1"/>
        <end position="32"/>
    </location>
</feature>
<dbReference type="EMBL" id="LITU01000065">
    <property type="protein sequence ID" value="KOY15046.1"/>
    <property type="molecule type" value="Genomic_DNA"/>
</dbReference>
<organism evidence="4 5">
    <name type="scientific">Paenibacillus xylanivorans</name>
    <dbReference type="NCBI Taxonomy" id="1705561"/>
    <lineage>
        <taxon>Bacteria</taxon>
        <taxon>Bacillati</taxon>
        <taxon>Bacillota</taxon>
        <taxon>Bacilli</taxon>
        <taxon>Bacillales</taxon>
        <taxon>Paenibacillaceae</taxon>
        <taxon>Paenibacillus</taxon>
    </lineage>
</organism>
<reference evidence="4 5" key="1">
    <citation type="submission" date="2015-08" db="EMBL/GenBank/DDBJ databases">
        <title>Draft genome sequence of cellulolytic and xylanolytic Paenibacillus sp. A59, isolated from a decaying forest soil from Patagonia, Argentina.</title>
        <authorList>
            <person name="Ghio S."/>
            <person name="Caceres A.M."/>
            <person name="Talia P."/>
            <person name="Grasso D."/>
            <person name="Campos E."/>
        </authorList>
    </citation>
    <scope>NUCLEOTIDE SEQUENCE [LARGE SCALE GENOMIC DNA]</scope>
    <source>
        <strain evidence="4 5">A59</strain>
    </source>
</reference>
<dbReference type="RefSeq" id="WP_053782021.1">
    <property type="nucleotide sequence ID" value="NZ_LITU01000065.1"/>
</dbReference>
<evidence type="ECO:0000313" key="5">
    <source>
        <dbReference type="Proteomes" id="UP000037688"/>
    </source>
</evidence>
<comment type="caution">
    <text evidence="4">The sequence shown here is derived from an EMBL/GenBank/DDBJ whole genome shotgun (WGS) entry which is preliminary data.</text>
</comment>
<evidence type="ECO:0000256" key="1">
    <source>
        <dbReference type="SAM" id="MobiDB-lite"/>
    </source>
</evidence>
<name>A0A0M9BNG5_9BACL</name>
<proteinExistence type="predicted"/>